<dbReference type="Gene3D" id="3.40.50.300">
    <property type="entry name" value="P-loop containing nucleotide triphosphate hydrolases"/>
    <property type="match status" value="1"/>
</dbReference>
<evidence type="ECO:0008006" key="4">
    <source>
        <dbReference type="Google" id="ProtNLM"/>
    </source>
</evidence>
<dbReference type="AlphaFoldDB" id="M3I503"/>
<dbReference type="EMBL" id="AFME02000247">
    <property type="protein sequence ID" value="EMG10496.1"/>
    <property type="molecule type" value="Genomic_DNA"/>
</dbReference>
<keyword evidence="1" id="KW-0813">Transport</keyword>
<proteinExistence type="predicted"/>
<evidence type="ECO:0000313" key="3">
    <source>
        <dbReference type="Proteomes" id="UP000011776"/>
    </source>
</evidence>
<protein>
    <recommendedName>
        <fullName evidence="4">ABC transporter, ATP-binding domain protein</fullName>
    </recommendedName>
</protein>
<name>M3I503_LEPIR</name>
<dbReference type="BioCyc" id="LINT1001599:G11K9-5074-MONOMER"/>
<gene>
    <name evidence="2" type="ORF">LEP1GSC151_3380</name>
</gene>
<dbReference type="PANTHER" id="PTHR43023:SF6">
    <property type="entry name" value="INTERMEMBRANE PHOSPHOLIPID TRANSPORT SYSTEM ATP-BINDING PROTEIN MLAF"/>
    <property type="match status" value="1"/>
</dbReference>
<dbReference type="InterPro" id="IPR027417">
    <property type="entry name" value="P-loop_NTPase"/>
</dbReference>
<accession>M3I503</accession>
<organism evidence="2 3">
    <name type="scientific">Leptospira interrogans serovar Grippotyphosa str. LT2186</name>
    <dbReference type="NCBI Taxonomy" id="1001599"/>
    <lineage>
        <taxon>Bacteria</taxon>
        <taxon>Pseudomonadati</taxon>
        <taxon>Spirochaetota</taxon>
        <taxon>Spirochaetia</taxon>
        <taxon>Leptospirales</taxon>
        <taxon>Leptospiraceae</taxon>
        <taxon>Leptospira</taxon>
    </lineage>
</organism>
<comment type="caution">
    <text evidence="2">The sequence shown here is derived from an EMBL/GenBank/DDBJ whole genome shotgun (WGS) entry which is preliminary data.</text>
</comment>
<sequence length="80" mass="8885">MSNVINELVLKIQKETGAAQVVVTHDMSSAYMIADRISFVYKGQIVFTGTPEEIQNSNNELIQQFIHGKTTGPMILETKS</sequence>
<reference evidence="2 3" key="1">
    <citation type="submission" date="2013-02" db="EMBL/GenBank/DDBJ databases">
        <authorList>
            <person name="Harkins D.M."/>
            <person name="Durkin A.S."/>
            <person name="Brinkac L.M."/>
            <person name="Haft D.H."/>
            <person name="Selengut J.D."/>
            <person name="Sanka R."/>
            <person name="DePew J."/>
            <person name="Purushe J."/>
            <person name="Tulsiani S.M."/>
            <person name="Graham G.C."/>
            <person name="Burns M.-A."/>
            <person name="Dohnt M.F."/>
            <person name="Smythe L.D."/>
            <person name="McKay D.B."/>
            <person name="Craig S.B."/>
            <person name="Vinetz J.M."/>
            <person name="Sutton G.G."/>
            <person name="Nierman W.C."/>
            <person name="Fouts D.E."/>
        </authorList>
    </citation>
    <scope>NUCLEOTIDE SEQUENCE [LARGE SCALE GENOMIC DNA]</scope>
    <source>
        <strain evidence="2 3">LT2186</strain>
    </source>
</reference>
<evidence type="ECO:0000313" key="2">
    <source>
        <dbReference type="EMBL" id="EMG10496.1"/>
    </source>
</evidence>
<dbReference type="Proteomes" id="UP000011776">
    <property type="component" value="Unassembled WGS sequence"/>
</dbReference>
<dbReference type="SUPFAM" id="SSF52540">
    <property type="entry name" value="P-loop containing nucleoside triphosphate hydrolases"/>
    <property type="match status" value="1"/>
</dbReference>
<dbReference type="PANTHER" id="PTHR43023">
    <property type="entry name" value="PROTEIN TRIGALACTOSYLDIACYLGLYCEROL 3, CHLOROPLASTIC"/>
    <property type="match status" value="1"/>
</dbReference>
<evidence type="ECO:0000256" key="1">
    <source>
        <dbReference type="ARBA" id="ARBA00022448"/>
    </source>
</evidence>